<accession>A0A6C0FA75</accession>
<proteinExistence type="predicted"/>
<dbReference type="EMBL" id="MN738797">
    <property type="protein sequence ID" value="QHT37459.1"/>
    <property type="molecule type" value="Genomic_DNA"/>
</dbReference>
<keyword evidence="1" id="KW-1133">Transmembrane helix</keyword>
<protein>
    <submittedName>
        <fullName evidence="2">Uncharacterized protein</fullName>
    </submittedName>
</protein>
<sequence>MKFTDSKTIIKSLKDKDDEIKNLENYYKDNNTYENLLSSDKQLQGDLSNIKSEINDLYLSLLFENLIEQDRITQKNTIFEENKLKLDKKLQEYIINKDKKNSSTIFKLDIYDRNIEDNLFLIYYFLSYGILGLFIYKLLK</sequence>
<reference evidence="2" key="1">
    <citation type="journal article" date="2020" name="Nature">
        <title>Giant virus diversity and host interactions through global metagenomics.</title>
        <authorList>
            <person name="Schulz F."/>
            <person name="Roux S."/>
            <person name="Paez-Espino D."/>
            <person name="Jungbluth S."/>
            <person name="Walsh D.A."/>
            <person name="Denef V.J."/>
            <person name="McMahon K.D."/>
            <person name="Konstantinidis K.T."/>
            <person name="Eloe-Fadrosh E.A."/>
            <person name="Kyrpides N.C."/>
            <person name="Woyke T."/>
        </authorList>
    </citation>
    <scope>NUCLEOTIDE SEQUENCE</scope>
    <source>
        <strain evidence="2">GVMAG-S-ERX555997-44</strain>
    </source>
</reference>
<feature type="transmembrane region" description="Helical" evidence="1">
    <location>
        <begin position="121"/>
        <end position="139"/>
    </location>
</feature>
<evidence type="ECO:0000256" key="1">
    <source>
        <dbReference type="SAM" id="Phobius"/>
    </source>
</evidence>
<keyword evidence="1" id="KW-0812">Transmembrane</keyword>
<organism evidence="2">
    <name type="scientific">viral metagenome</name>
    <dbReference type="NCBI Taxonomy" id="1070528"/>
    <lineage>
        <taxon>unclassified sequences</taxon>
        <taxon>metagenomes</taxon>
        <taxon>organismal metagenomes</taxon>
    </lineage>
</organism>
<evidence type="ECO:0000313" key="2">
    <source>
        <dbReference type="EMBL" id="QHT37459.1"/>
    </source>
</evidence>
<keyword evidence="1" id="KW-0472">Membrane</keyword>
<dbReference type="AlphaFoldDB" id="A0A6C0FA75"/>
<name>A0A6C0FA75_9ZZZZ</name>